<feature type="transmembrane region" description="Helical" evidence="7">
    <location>
        <begin position="96"/>
        <end position="120"/>
    </location>
</feature>
<evidence type="ECO:0000256" key="3">
    <source>
        <dbReference type="ARBA" id="ARBA00022989"/>
    </source>
</evidence>
<keyword evidence="10" id="KW-1185">Reference proteome</keyword>
<dbReference type="InterPro" id="IPR052337">
    <property type="entry name" value="SAT4-like"/>
</dbReference>
<protein>
    <recommendedName>
        <fullName evidence="8">Rhodopsin domain-containing protein</fullName>
    </recommendedName>
</protein>
<gene>
    <name evidence="9" type="ORF">KVT40_000884</name>
</gene>
<feature type="transmembrane region" description="Helical" evidence="7">
    <location>
        <begin position="252"/>
        <end position="273"/>
    </location>
</feature>
<dbReference type="Proteomes" id="UP000809789">
    <property type="component" value="Unassembled WGS sequence"/>
</dbReference>
<evidence type="ECO:0000313" key="9">
    <source>
        <dbReference type="EMBL" id="KAG8631744.1"/>
    </source>
</evidence>
<dbReference type="InterPro" id="IPR049326">
    <property type="entry name" value="Rhodopsin_dom_fungi"/>
</dbReference>
<feature type="transmembrane region" description="Helical" evidence="7">
    <location>
        <begin position="182"/>
        <end position="204"/>
    </location>
</feature>
<feature type="transmembrane region" description="Helical" evidence="7">
    <location>
        <begin position="53"/>
        <end position="76"/>
    </location>
</feature>
<evidence type="ECO:0000259" key="8">
    <source>
        <dbReference type="Pfam" id="PF20684"/>
    </source>
</evidence>
<name>A0A8K0L8K4_9PEZI</name>
<dbReference type="PANTHER" id="PTHR33048:SF165">
    <property type="entry name" value="INTEGRAL MEMBRANE PROTEIN"/>
    <property type="match status" value="1"/>
</dbReference>
<evidence type="ECO:0000313" key="10">
    <source>
        <dbReference type="Proteomes" id="UP000809789"/>
    </source>
</evidence>
<dbReference type="Pfam" id="PF20684">
    <property type="entry name" value="Fung_rhodopsin"/>
    <property type="match status" value="1"/>
</dbReference>
<sequence>MSSAHTAPKRSTLGGAGPKLIGGTLILPILGVLLVSLRLISAGKKSSKRRWDAIWIGLGMLWALPAYITFSYSVYLGVGNHVRALTYSQIFESIRWTWISIFTGLMATLFVKLAIIALLLSVQPPNARTTRAILWGLGAILTTTNVTQVILTLNKCKPLTRLWNPTIPGFCPLQDASAQFSYYQGGINAFADIFLSLFPITIVWNLQASKRVKIEFCALMASGSIPSVAVIVRTTLLKRLSTSKDATYDFGHFMLCATLELWTVLIISSIPPLRPLFLEWFSKASSFTNSRGTGNRTANTMNNTERNPNTQAFNIHGSKAAIKSGIITQTTHINVDVESGSSIGRVSTEATEHHSRTGHY</sequence>
<evidence type="ECO:0000256" key="4">
    <source>
        <dbReference type="ARBA" id="ARBA00023136"/>
    </source>
</evidence>
<feature type="domain" description="Rhodopsin" evidence="8">
    <location>
        <begin position="37"/>
        <end position="277"/>
    </location>
</feature>
<dbReference type="AlphaFoldDB" id="A0A8K0L8K4"/>
<keyword evidence="2 7" id="KW-0812">Transmembrane</keyword>
<organism evidence="9 10">
    <name type="scientific">Elsinoe batatas</name>
    <dbReference type="NCBI Taxonomy" id="2601811"/>
    <lineage>
        <taxon>Eukaryota</taxon>
        <taxon>Fungi</taxon>
        <taxon>Dikarya</taxon>
        <taxon>Ascomycota</taxon>
        <taxon>Pezizomycotina</taxon>
        <taxon>Dothideomycetes</taxon>
        <taxon>Dothideomycetidae</taxon>
        <taxon>Myriangiales</taxon>
        <taxon>Elsinoaceae</taxon>
        <taxon>Elsinoe</taxon>
    </lineage>
</organism>
<dbReference type="PANTHER" id="PTHR33048">
    <property type="entry name" value="PTH11-LIKE INTEGRAL MEMBRANE PROTEIN (AFU_ORTHOLOGUE AFUA_5G11245)"/>
    <property type="match status" value="1"/>
</dbReference>
<keyword evidence="4 7" id="KW-0472">Membrane</keyword>
<evidence type="ECO:0000256" key="1">
    <source>
        <dbReference type="ARBA" id="ARBA00004141"/>
    </source>
</evidence>
<feature type="transmembrane region" description="Helical" evidence="7">
    <location>
        <begin position="216"/>
        <end position="232"/>
    </location>
</feature>
<proteinExistence type="inferred from homology"/>
<evidence type="ECO:0000256" key="7">
    <source>
        <dbReference type="SAM" id="Phobius"/>
    </source>
</evidence>
<reference evidence="9" key="1">
    <citation type="submission" date="2021-07" db="EMBL/GenBank/DDBJ databases">
        <title>Elsinoe batatas strain:CRI-CJ2 Genome sequencing and assembly.</title>
        <authorList>
            <person name="Huang L."/>
        </authorList>
    </citation>
    <scope>NUCLEOTIDE SEQUENCE</scope>
    <source>
        <strain evidence="9">CRI-CJ2</strain>
    </source>
</reference>
<dbReference type="EMBL" id="JAESVG020000001">
    <property type="protein sequence ID" value="KAG8631744.1"/>
    <property type="molecule type" value="Genomic_DNA"/>
</dbReference>
<evidence type="ECO:0000256" key="6">
    <source>
        <dbReference type="SAM" id="MobiDB-lite"/>
    </source>
</evidence>
<feature type="transmembrane region" description="Helical" evidence="7">
    <location>
        <begin position="132"/>
        <end position="153"/>
    </location>
</feature>
<keyword evidence="3 7" id="KW-1133">Transmembrane helix</keyword>
<accession>A0A8K0L8K4</accession>
<comment type="similarity">
    <text evidence="5">Belongs to the SAT4 family.</text>
</comment>
<dbReference type="GO" id="GO:0016020">
    <property type="term" value="C:membrane"/>
    <property type="evidence" value="ECO:0007669"/>
    <property type="project" value="UniProtKB-SubCell"/>
</dbReference>
<comment type="caution">
    <text evidence="9">The sequence shown here is derived from an EMBL/GenBank/DDBJ whole genome shotgun (WGS) entry which is preliminary data.</text>
</comment>
<feature type="region of interest" description="Disordered" evidence="6">
    <location>
        <begin position="291"/>
        <end position="311"/>
    </location>
</feature>
<comment type="subcellular location">
    <subcellularLocation>
        <location evidence="1">Membrane</location>
        <topology evidence="1">Multi-pass membrane protein</topology>
    </subcellularLocation>
</comment>
<feature type="transmembrane region" description="Helical" evidence="7">
    <location>
        <begin position="20"/>
        <end position="41"/>
    </location>
</feature>
<evidence type="ECO:0000256" key="2">
    <source>
        <dbReference type="ARBA" id="ARBA00022692"/>
    </source>
</evidence>
<evidence type="ECO:0000256" key="5">
    <source>
        <dbReference type="ARBA" id="ARBA00038359"/>
    </source>
</evidence>